<dbReference type="PANTHER" id="PTHR32432">
    <property type="entry name" value="CELL DIVISION PROTEIN FTSA-RELATED"/>
    <property type="match status" value="1"/>
</dbReference>
<comment type="subunit">
    <text evidence="5">Self-interacts. Interacts with FtsZ.</text>
</comment>
<dbReference type="InterPro" id="IPR003494">
    <property type="entry name" value="SHS2_FtsA"/>
</dbReference>
<dbReference type="GO" id="GO:0032153">
    <property type="term" value="C:cell division site"/>
    <property type="evidence" value="ECO:0007669"/>
    <property type="project" value="UniProtKB-UniRule"/>
</dbReference>
<proteinExistence type="inferred from homology"/>
<sequence length="412" mass="46031">MFWKKEWPILVGLEIGTSKIACSVAELREEGELYLLGIAESPSLNVRKGEIVDFELAQKSVHDAIVEAEAKTNVAIEEVYLAISGAHIRSFNSKVVISLGEEGDRIDQKHLMELRSLVRQQALPTGQILLHDLLKTYSLDDGTLTENPIGLFSKKLTAEYHLISGIATRLQTTVRCVKELSIDIRNYCLSIFATAQAVLTRSQKMHGAIVIDLGAGLTDYIVYHGGIIVHSGVIGVGQDHLTNDLALALRIPFPQAEEIKKHFGSFKLGSESIKKRLTTSNHPLPEERLVPYNAIVKIMRARQEEIFEIIKEDLEMQSFWPHFTGTIYLTGGGSKIDGVEELAQKIFGYPVKLAEPLPFEGDQSYLNRPDLYTVLGLLRYGRIFEMESLKEGPLGKMRSSLLRFLGNIKFLN</sequence>
<dbReference type="HAMAP" id="MF_02033">
    <property type="entry name" value="FtsA"/>
    <property type="match status" value="1"/>
</dbReference>
<evidence type="ECO:0000313" key="9">
    <source>
        <dbReference type="EMBL" id="QDQ42643.1"/>
    </source>
</evidence>
<dbReference type="InterPro" id="IPR050696">
    <property type="entry name" value="FtsA/MreB"/>
</dbReference>
<keyword evidence="3 5" id="KW-0472">Membrane</keyword>
<dbReference type="Gene3D" id="3.30.420.40">
    <property type="match status" value="1"/>
</dbReference>
<comment type="similarity">
    <text evidence="5 6">Belongs to the FtsA/MreB family.</text>
</comment>
<dbReference type="Pfam" id="PF02491">
    <property type="entry name" value="SHS2_FTSA"/>
    <property type="match status" value="1"/>
</dbReference>
<evidence type="ECO:0000256" key="3">
    <source>
        <dbReference type="ARBA" id="ARBA00023136"/>
    </source>
</evidence>
<dbReference type="Proteomes" id="UP000031594">
    <property type="component" value="Unassembled WGS sequence"/>
</dbReference>
<dbReference type="InterPro" id="IPR043129">
    <property type="entry name" value="ATPase_NBD"/>
</dbReference>
<comment type="subcellular location">
    <subcellularLocation>
        <location evidence="5">Cell membrane</location>
        <topology evidence="5">Peripheral membrane protein</topology>
        <orientation evidence="5">Cytoplasmic side</orientation>
    </subcellularLocation>
    <text evidence="5">Localizes to the Z ring in an FtsZ-dependent manner. Targeted to the membrane through a conserved C-terminal amphipathic helix.</text>
</comment>
<dbReference type="Gene3D" id="3.30.1490.110">
    <property type="match status" value="1"/>
</dbReference>
<comment type="function">
    <text evidence="5 6">Cell division protein that is involved in the assembly of the Z ring. May serve as a membrane anchor for the Z ring.</text>
</comment>
<dbReference type="KEGG" id="mkc:kam1_1421"/>
<dbReference type="CDD" id="cd24048">
    <property type="entry name" value="ASKHA_NBD_FtsA"/>
    <property type="match status" value="1"/>
</dbReference>
<name>A0A0C1USX3_9BACT</name>
<evidence type="ECO:0000256" key="6">
    <source>
        <dbReference type="PIRNR" id="PIRNR003101"/>
    </source>
</evidence>
<dbReference type="PIRSF" id="PIRSF003101">
    <property type="entry name" value="FtsA"/>
    <property type="match status" value="1"/>
</dbReference>
<dbReference type="SMART" id="SM00842">
    <property type="entry name" value="FtsA"/>
    <property type="match status" value="1"/>
</dbReference>
<evidence type="ECO:0000256" key="5">
    <source>
        <dbReference type="HAMAP-Rule" id="MF_02033"/>
    </source>
</evidence>
<evidence type="ECO:0000313" key="10">
    <source>
        <dbReference type="Proteomes" id="UP000031594"/>
    </source>
</evidence>
<dbReference type="NCBIfam" id="TIGR01174">
    <property type="entry name" value="ftsA"/>
    <property type="match status" value="1"/>
</dbReference>
<reference evidence="8 10" key="1">
    <citation type="submission" date="2014-08" db="EMBL/GenBank/DDBJ databases">
        <title>Methylacidiphilum kamchatkense strain Kam1 draft genome sequence.</title>
        <authorList>
            <person name="Birkeland N.-K."/>
            <person name="Erikstad H.A."/>
        </authorList>
    </citation>
    <scope>NUCLEOTIDE SEQUENCE [LARGE SCALE GENOMIC DNA]</scope>
    <source>
        <strain evidence="8 10">Kam1</strain>
    </source>
</reference>
<evidence type="ECO:0000256" key="1">
    <source>
        <dbReference type="ARBA" id="ARBA00022475"/>
    </source>
</evidence>
<dbReference type="OrthoDB" id="9768127at2"/>
<dbReference type="EMBL" id="CP037899">
    <property type="protein sequence ID" value="QDQ42643.1"/>
    <property type="molecule type" value="Genomic_DNA"/>
</dbReference>
<dbReference type="STRING" id="1202785.A946_01365"/>
<dbReference type="EMBL" id="JQNX01000001">
    <property type="protein sequence ID" value="KIE59379.1"/>
    <property type="molecule type" value="Genomic_DNA"/>
</dbReference>
<dbReference type="AlphaFoldDB" id="A0A0C1USX3"/>
<gene>
    <name evidence="5" type="primary">ftsA</name>
    <name evidence="8" type="ORF">A946_01365</name>
    <name evidence="9" type="ORF">kam1_1421</name>
</gene>
<keyword evidence="4 5" id="KW-0131">Cell cycle</keyword>
<keyword evidence="1 5" id="KW-1003">Cell membrane</keyword>
<dbReference type="GO" id="GO:0009898">
    <property type="term" value="C:cytoplasmic side of plasma membrane"/>
    <property type="evidence" value="ECO:0007669"/>
    <property type="project" value="UniProtKB-UniRule"/>
</dbReference>
<evidence type="ECO:0000259" key="7">
    <source>
        <dbReference type="SMART" id="SM00842"/>
    </source>
</evidence>
<protein>
    <recommendedName>
        <fullName evidence="5 6">Cell division protein FtsA</fullName>
    </recommendedName>
</protein>
<dbReference type="GO" id="GO:0043093">
    <property type="term" value="P:FtsZ-dependent cytokinesis"/>
    <property type="evidence" value="ECO:0007669"/>
    <property type="project" value="UniProtKB-UniRule"/>
</dbReference>
<organism evidence="9 11">
    <name type="scientific">Methylacidiphilum kamchatkense Kam1</name>
    <dbReference type="NCBI Taxonomy" id="1202785"/>
    <lineage>
        <taxon>Bacteria</taxon>
        <taxon>Pseudomonadati</taxon>
        <taxon>Verrucomicrobiota</taxon>
        <taxon>Methylacidiphilae</taxon>
        <taxon>Methylacidiphilales</taxon>
        <taxon>Methylacidiphilaceae</taxon>
        <taxon>Methylacidiphilum (ex Ratnadevi et al. 2023)</taxon>
    </lineage>
</organism>
<dbReference type="InterPro" id="IPR020823">
    <property type="entry name" value="Cell_div_FtsA"/>
</dbReference>
<keyword evidence="10" id="KW-1185">Reference proteome</keyword>
<evidence type="ECO:0000313" key="11">
    <source>
        <dbReference type="Proteomes" id="UP000315925"/>
    </source>
</evidence>
<dbReference type="Pfam" id="PF14450">
    <property type="entry name" value="FtsA"/>
    <property type="match status" value="1"/>
</dbReference>
<dbReference type="SUPFAM" id="SSF53067">
    <property type="entry name" value="Actin-like ATPase domain"/>
    <property type="match status" value="2"/>
</dbReference>
<keyword evidence="2 5" id="KW-0132">Cell division</keyword>
<dbReference type="RefSeq" id="WP_039720643.1">
    <property type="nucleotide sequence ID" value="NZ_CP037899.1"/>
</dbReference>
<feature type="domain" description="SHS2" evidence="7">
    <location>
        <begin position="10"/>
        <end position="198"/>
    </location>
</feature>
<evidence type="ECO:0000313" key="8">
    <source>
        <dbReference type="EMBL" id="KIE59379.1"/>
    </source>
</evidence>
<accession>A0A0C1USX3</accession>
<reference evidence="11" key="3">
    <citation type="submission" date="2019-03" db="EMBL/GenBank/DDBJ databases">
        <title>Complete genome of Methylacidiphilum kamchatkense Kam1.</title>
        <authorList>
            <person name="Kruse T."/>
            <person name="Murarilal Ratnadevi C."/>
            <person name="Erikstad H.-A."/>
            <person name="Birkeland N.-K."/>
        </authorList>
    </citation>
    <scope>NUCLEOTIDE SEQUENCE [LARGE SCALE GENOMIC DNA]</scope>
    <source>
        <strain evidence="11">kam1</strain>
    </source>
</reference>
<evidence type="ECO:0000256" key="2">
    <source>
        <dbReference type="ARBA" id="ARBA00022618"/>
    </source>
</evidence>
<evidence type="ECO:0000256" key="4">
    <source>
        <dbReference type="ARBA" id="ARBA00023306"/>
    </source>
</evidence>
<reference evidence="9" key="2">
    <citation type="journal article" date="2019" name="BMC Genomics">
        <title>Complete genome sequence analysis of the thermoacidophilic verrucomicrobial methanotroph 'Candidatus Methylacidiphilum kamchatkense' strain Kam1 and comparison with its closest relatives.</title>
        <authorList>
            <person name="Kruse T."/>
            <person name="Ratnadevi C.M."/>
            <person name="Erikstad H.A."/>
            <person name="Birkeland N.K."/>
        </authorList>
    </citation>
    <scope>NUCLEOTIDE SEQUENCE</scope>
    <source>
        <strain evidence="9">Kam1</strain>
    </source>
</reference>
<dbReference type="PANTHER" id="PTHR32432:SF4">
    <property type="entry name" value="CELL DIVISION PROTEIN FTSA"/>
    <property type="match status" value="1"/>
</dbReference>
<dbReference type="Proteomes" id="UP000315925">
    <property type="component" value="Chromosome"/>
</dbReference>